<evidence type="ECO:0000256" key="4">
    <source>
        <dbReference type="ARBA" id="ARBA00022989"/>
    </source>
</evidence>
<feature type="transmembrane region" description="Helical" evidence="6">
    <location>
        <begin position="153"/>
        <end position="171"/>
    </location>
</feature>
<sequence length="210" mass="23716">MYSTPSPFESPTKKVVVNDIQINERTASMEKTELYNAHVDVSGVDERQLMHKVDMRTIPWLTFLYLLCFLDRTSIGNAKLYNMEKDLHLTDNQYLACLSIFFASYALFEVPANIVLKRLRPSIWFSSIMVGWGIMMTLQGLVQNFGGLMAMRWLLGVMEAGFFPGVSYYLSCWYKHSEYGIRVAVFFSGATVAGAFGGLLAASSRSPLTR</sequence>
<dbReference type="PANTHER" id="PTHR43791">
    <property type="entry name" value="PERMEASE-RELATED"/>
    <property type="match status" value="1"/>
</dbReference>
<protein>
    <recommendedName>
        <fullName evidence="7">Major facilitator superfamily (MFS) profile domain-containing protein</fullName>
    </recommendedName>
</protein>
<feature type="transmembrane region" description="Helical" evidence="6">
    <location>
        <begin position="183"/>
        <end position="202"/>
    </location>
</feature>
<dbReference type="Gene3D" id="1.20.1250.20">
    <property type="entry name" value="MFS general substrate transporter like domains"/>
    <property type="match status" value="1"/>
</dbReference>
<dbReference type="Pfam" id="PF07690">
    <property type="entry name" value="MFS_1"/>
    <property type="match status" value="1"/>
</dbReference>
<dbReference type="PROSITE" id="PS50850">
    <property type="entry name" value="MFS"/>
    <property type="match status" value="1"/>
</dbReference>
<evidence type="ECO:0000256" key="1">
    <source>
        <dbReference type="ARBA" id="ARBA00004141"/>
    </source>
</evidence>
<dbReference type="InterPro" id="IPR036259">
    <property type="entry name" value="MFS_trans_sf"/>
</dbReference>
<dbReference type="OrthoDB" id="2677432at2759"/>
<evidence type="ECO:0000256" key="3">
    <source>
        <dbReference type="ARBA" id="ARBA00022692"/>
    </source>
</evidence>
<dbReference type="InterPro" id="IPR020846">
    <property type="entry name" value="MFS_dom"/>
</dbReference>
<dbReference type="InterPro" id="IPR011701">
    <property type="entry name" value="MFS"/>
</dbReference>
<feature type="transmembrane region" description="Helical" evidence="6">
    <location>
        <begin position="57"/>
        <end position="73"/>
    </location>
</feature>
<evidence type="ECO:0000313" key="9">
    <source>
        <dbReference type="Proteomes" id="UP000053989"/>
    </source>
</evidence>
<keyword evidence="9" id="KW-1185">Reference proteome</keyword>
<keyword evidence="4 6" id="KW-1133">Transmembrane helix</keyword>
<reference evidence="8 9" key="1">
    <citation type="submission" date="2014-04" db="EMBL/GenBank/DDBJ databases">
        <authorList>
            <consortium name="DOE Joint Genome Institute"/>
            <person name="Kuo A."/>
            <person name="Kohler A."/>
            <person name="Nagy L.G."/>
            <person name="Floudas D."/>
            <person name="Copeland A."/>
            <person name="Barry K.W."/>
            <person name="Cichocki N."/>
            <person name="Veneault-Fourrey C."/>
            <person name="LaButti K."/>
            <person name="Lindquist E.A."/>
            <person name="Lipzen A."/>
            <person name="Lundell T."/>
            <person name="Morin E."/>
            <person name="Murat C."/>
            <person name="Sun H."/>
            <person name="Tunlid A."/>
            <person name="Henrissat B."/>
            <person name="Grigoriev I.V."/>
            <person name="Hibbett D.S."/>
            <person name="Martin F."/>
            <person name="Nordberg H.P."/>
            <person name="Cantor M.N."/>
            <person name="Hua S.X."/>
        </authorList>
    </citation>
    <scope>NUCLEOTIDE SEQUENCE [LARGE SCALE GENOMIC DNA]</scope>
    <source>
        <strain evidence="8 9">Foug A</strain>
    </source>
</reference>
<organism evidence="8 9">
    <name type="scientific">Scleroderma citrinum Foug A</name>
    <dbReference type="NCBI Taxonomy" id="1036808"/>
    <lineage>
        <taxon>Eukaryota</taxon>
        <taxon>Fungi</taxon>
        <taxon>Dikarya</taxon>
        <taxon>Basidiomycota</taxon>
        <taxon>Agaricomycotina</taxon>
        <taxon>Agaricomycetes</taxon>
        <taxon>Agaricomycetidae</taxon>
        <taxon>Boletales</taxon>
        <taxon>Sclerodermatineae</taxon>
        <taxon>Sclerodermataceae</taxon>
        <taxon>Scleroderma</taxon>
    </lineage>
</organism>
<feature type="domain" description="Major facilitator superfamily (MFS) profile" evidence="7">
    <location>
        <begin position="57"/>
        <end position="210"/>
    </location>
</feature>
<keyword evidence="2" id="KW-0813">Transport</keyword>
<gene>
    <name evidence="8" type="ORF">SCLCIDRAFT_1017974</name>
</gene>
<accession>A0A0C3EK69</accession>
<evidence type="ECO:0000256" key="2">
    <source>
        <dbReference type="ARBA" id="ARBA00022448"/>
    </source>
</evidence>
<comment type="subcellular location">
    <subcellularLocation>
        <location evidence="1">Membrane</location>
        <topology evidence="1">Multi-pass membrane protein</topology>
    </subcellularLocation>
</comment>
<dbReference type="STRING" id="1036808.A0A0C3EK69"/>
<proteinExistence type="predicted"/>
<dbReference type="EMBL" id="KN822010">
    <property type="protein sequence ID" value="KIM68311.1"/>
    <property type="molecule type" value="Genomic_DNA"/>
</dbReference>
<evidence type="ECO:0000256" key="6">
    <source>
        <dbReference type="SAM" id="Phobius"/>
    </source>
</evidence>
<feature type="transmembrane region" description="Helical" evidence="6">
    <location>
        <begin position="93"/>
        <end position="116"/>
    </location>
</feature>
<keyword evidence="3 6" id="KW-0812">Transmembrane</keyword>
<keyword evidence="5 6" id="KW-0472">Membrane</keyword>
<reference evidence="9" key="2">
    <citation type="submission" date="2015-01" db="EMBL/GenBank/DDBJ databases">
        <title>Evolutionary Origins and Diversification of the Mycorrhizal Mutualists.</title>
        <authorList>
            <consortium name="DOE Joint Genome Institute"/>
            <consortium name="Mycorrhizal Genomics Consortium"/>
            <person name="Kohler A."/>
            <person name="Kuo A."/>
            <person name="Nagy L.G."/>
            <person name="Floudas D."/>
            <person name="Copeland A."/>
            <person name="Barry K.W."/>
            <person name="Cichocki N."/>
            <person name="Veneault-Fourrey C."/>
            <person name="LaButti K."/>
            <person name="Lindquist E.A."/>
            <person name="Lipzen A."/>
            <person name="Lundell T."/>
            <person name="Morin E."/>
            <person name="Murat C."/>
            <person name="Riley R."/>
            <person name="Ohm R."/>
            <person name="Sun H."/>
            <person name="Tunlid A."/>
            <person name="Henrissat B."/>
            <person name="Grigoriev I.V."/>
            <person name="Hibbett D.S."/>
            <person name="Martin F."/>
        </authorList>
    </citation>
    <scope>NUCLEOTIDE SEQUENCE [LARGE SCALE GENOMIC DNA]</scope>
    <source>
        <strain evidence="9">Foug A</strain>
    </source>
</reference>
<dbReference type="Proteomes" id="UP000053989">
    <property type="component" value="Unassembled WGS sequence"/>
</dbReference>
<dbReference type="InParanoid" id="A0A0C3EK69"/>
<dbReference type="PANTHER" id="PTHR43791:SF19">
    <property type="entry name" value="TRANSPORTER, PUTATIVE (AFU_ORTHOLOGUE AFUA_1G01812)-RELATED"/>
    <property type="match status" value="1"/>
</dbReference>
<dbReference type="GO" id="GO:0022857">
    <property type="term" value="F:transmembrane transporter activity"/>
    <property type="evidence" value="ECO:0007669"/>
    <property type="project" value="InterPro"/>
</dbReference>
<evidence type="ECO:0000256" key="5">
    <source>
        <dbReference type="ARBA" id="ARBA00023136"/>
    </source>
</evidence>
<feature type="transmembrane region" description="Helical" evidence="6">
    <location>
        <begin position="123"/>
        <end position="141"/>
    </location>
</feature>
<evidence type="ECO:0000259" key="7">
    <source>
        <dbReference type="PROSITE" id="PS50850"/>
    </source>
</evidence>
<name>A0A0C3EK69_9AGAM</name>
<evidence type="ECO:0000313" key="8">
    <source>
        <dbReference type="EMBL" id="KIM68311.1"/>
    </source>
</evidence>
<dbReference type="AlphaFoldDB" id="A0A0C3EK69"/>
<dbReference type="HOGENOM" id="CLU_001265_0_2_1"/>
<dbReference type="FunFam" id="1.20.1250.20:FF:000018">
    <property type="entry name" value="MFS transporter permease"/>
    <property type="match status" value="1"/>
</dbReference>
<dbReference type="GO" id="GO:0016020">
    <property type="term" value="C:membrane"/>
    <property type="evidence" value="ECO:0007669"/>
    <property type="project" value="UniProtKB-SubCell"/>
</dbReference>
<dbReference type="SUPFAM" id="SSF103473">
    <property type="entry name" value="MFS general substrate transporter"/>
    <property type="match status" value="1"/>
</dbReference>